<evidence type="ECO:0008006" key="3">
    <source>
        <dbReference type="Google" id="ProtNLM"/>
    </source>
</evidence>
<dbReference type="EMBL" id="CP013659">
    <property type="protein sequence ID" value="ALS75139.1"/>
    <property type="molecule type" value="Genomic_DNA"/>
</dbReference>
<dbReference type="RefSeq" id="WP_058381846.1">
    <property type="nucleotide sequence ID" value="NZ_CP013659.2"/>
</dbReference>
<dbReference type="AlphaFoldDB" id="A0A0U2XPT2"/>
<gene>
    <name evidence="1" type="ORF">AUC31_07875</name>
</gene>
<keyword evidence="2" id="KW-1185">Reference proteome</keyword>
<sequence length="314" mass="34736">MEVKKIEETYGQVSKALGWATDKQVSLAVTMMYLSRGHEFDADAHLEASQLIKKKEGFTSPLRAHLHHIAAAYLVLRDESAEDGLAKLNANQQALNNSKFWKSAYTYLAGLMMDSPEQAQRARELYDAMKAYHPFLTSSEDIPYVALLSNREGGVLERAETMNRYYKELRTQGFSAGNHLQWLSQVMTFDSPVFQPEVAGRVVAIRDFLKAENIKVRGEHYPVLGFLAIANADGQALADVVEMARALDASKLFRWYGGWILPSAVQLAMAESVELRESEAAVFSASVEMLMQAQQAAMMLGVSAVIASSNNSGS</sequence>
<proteinExistence type="predicted"/>
<organism evidence="1 2">
    <name type="scientific">Planococcus rifietoensis</name>
    <dbReference type="NCBI Taxonomy" id="200991"/>
    <lineage>
        <taxon>Bacteria</taxon>
        <taxon>Bacillati</taxon>
        <taxon>Bacillota</taxon>
        <taxon>Bacilli</taxon>
        <taxon>Bacillales</taxon>
        <taxon>Caryophanaceae</taxon>
        <taxon>Planococcus</taxon>
    </lineage>
</organism>
<evidence type="ECO:0000313" key="1">
    <source>
        <dbReference type="EMBL" id="ALS75139.1"/>
    </source>
</evidence>
<dbReference type="Proteomes" id="UP000067683">
    <property type="component" value="Chromosome"/>
</dbReference>
<accession>A0A0U2XPT2</accession>
<reference evidence="1" key="1">
    <citation type="submission" date="2016-01" db="EMBL/GenBank/DDBJ databases">
        <title>Complete genome of Planococcus rifietoensis type strain M8.</title>
        <authorList>
            <person name="See-Too W.S."/>
        </authorList>
    </citation>
    <scope>NUCLEOTIDE SEQUENCE [LARGE SCALE GENOMIC DNA]</scope>
    <source>
        <strain evidence="1">M8</strain>
    </source>
</reference>
<dbReference type="STRING" id="200991.AUC31_07875"/>
<dbReference type="InterPro" id="IPR025062">
    <property type="entry name" value="DUF4003"/>
</dbReference>
<name>A0A0U2XPT2_9BACL</name>
<dbReference type="Pfam" id="PF13170">
    <property type="entry name" value="DUF4003"/>
    <property type="match status" value="1"/>
</dbReference>
<dbReference type="OrthoDB" id="1778393at2"/>
<dbReference type="KEGG" id="prt:AUC31_07875"/>
<protein>
    <recommendedName>
        <fullName evidence="3">DUF4003 domain-containing protein</fullName>
    </recommendedName>
</protein>
<evidence type="ECO:0000313" key="2">
    <source>
        <dbReference type="Proteomes" id="UP000067683"/>
    </source>
</evidence>